<evidence type="ECO:0000313" key="2">
    <source>
        <dbReference type="EMBL" id="PWA70004.1"/>
    </source>
</evidence>
<keyword evidence="2" id="KW-0548">Nucleotidyltransferase</keyword>
<keyword evidence="3" id="KW-1185">Reference proteome</keyword>
<dbReference type="EMBL" id="PKPP01003321">
    <property type="protein sequence ID" value="PWA70004.1"/>
    <property type="molecule type" value="Genomic_DNA"/>
</dbReference>
<evidence type="ECO:0000259" key="1">
    <source>
        <dbReference type="Pfam" id="PF13966"/>
    </source>
</evidence>
<dbReference type="STRING" id="35608.A0A2U1N924"/>
<keyword evidence="2" id="KW-0695">RNA-directed DNA polymerase</keyword>
<keyword evidence="2" id="KW-0808">Transferase</keyword>
<protein>
    <submittedName>
        <fullName evidence="2">RNA-directed DNA polymerase, eukaryota, Reverse transcriptase zinc-binding domain protein</fullName>
    </submittedName>
</protein>
<organism evidence="2 3">
    <name type="scientific">Artemisia annua</name>
    <name type="common">Sweet wormwood</name>
    <dbReference type="NCBI Taxonomy" id="35608"/>
    <lineage>
        <taxon>Eukaryota</taxon>
        <taxon>Viridiplantae</taxon>
        <taxon>Streptophyta</taxon>
        <taxon>Embryophyta</taxon>
        <taxon>Tracheophyta</taxon>
        <taxon>Spermatophyta</taxon>
        <taxon>Magnoliopsida</taxon>
        <taxon>eudicotyledons</taxon>
        <taxon>Gunneridae</taxon>
        <taxon>Pentapetalae</taxon>
        <taxon>asterids</taxon>
        <taxon>campanulids</taxon>
        <taxon>Asterales</taxon>
        <taxon>Asteraceae</taxon>
        <taxon>Asteroideae</taxon>
        <taxon>Anthemideae</taxon>
        <taxon>Artemisiinae</taxon>
        <taxon>Artemisia</taxon>
    </lineage>
</organism>
<feature type="domain" description="Reverse transcriptase zinc-binding" evidence="1">
    <location>
        <begin position="105"/>
        <end position="190"/>
    </location>
</feature>
<evidence type="ECO:0000313" key="3">
    <source>
        <dbReference type="Proteomes" id="UP000245207"/>
    </source>
</evidence>
<dbReference type="Proteomes" id="UP000245207">
    <property type="component" value="Unassembled WGS sequence"/>
</dbReference>
<dbReference type="AlphaFoldDB" id="A0A2U1N924"/>
<sequence length="291" mass="34097">MDNYVRGMVGAGSDIAFWYDLWLGDTILKVRWPKLFELEKTKRCKVGDRIKIENGNCSLVHSWRRGPRSVEELSELRDLLELVGSQSLSNQKDKWSWGIGDWKEFTVANMKKNSRKDKDTHRDFCMRWESWIPLKVNLHMWRAEMDRIPTRLALVRRGVNIQDVSCVLCDTGDESSMHTFTGCGITVIVWSFVERWCRLDPIIVFDVKDLLLIPDSVGGSKWAKKIVRGIIMTTCWVIWKARNAKVFEGVIPKVHEIIATIKSLSFLWLRSRSRFKTIQWKDWSVFSMYMM</sequence>
<dbReference type="PANTHER" id="PTHR36617">
    <property type="entry name" value="PROTEIN, PUTATIVE-RELATED"/>
    <property type="match status" value="1"/>
</dbReference>
<dbReference type="InterPro" id="IPR026960">
    <property type="entry name" value="RVT-Znf"/>
</dbReference>
<dbReference type="PANTHER" id="PTHR36617:SF5">
    <property type="entry name" value="OS05G0421675 PROTEIN"/>
    <property type="match status" value="1"/>
</dbReference>
<accession>A0A2U1N924</accession>
<dbReference type="GO" id="GO:0003964">
    <property type="term" value="F:RNA-directed DNA polymerase activity"/>
    <property type="evidence" value="ECO:0007669"/>
    <property type="project" value="UniProtKB-KW"/>
</dbReference>
<proteinExistence type="predicted"/>
<comment type="caution">
    <text evidence="2">The sequence shown here is derived from an EMBL/GenBank/DDBJ whole genome shotgun (WGS) entry which is preliminary data.</text>
</comment>
<dbReference type="Pfam" id="PF13966">
    <property type="entry name" value="zf-RVT"/>
    <property type="match status" value="1"/>
</dbReference>
<reference evidence="2 3" key="1">
    <citation type="journal article" date="2018" name="Mol. Plant">
        <title>The genome of Artemisia annua provides insight into the evolution of Asteraceae family and artemisinin biosynthesis.</title>
        <authorList>
            <person name="Shen Q."/>
            <person name="Zhang L."/>
            <person name="Liao Z."/>
            <person name="Wang S."/>
            <person name="Yan T."/>
            <person name="Shi P."/>
            <person name="Liu M."/>
            <person name="Fu X."/>
            <person name="Pan Q."/>
            <person name="Wang Y."/>
            <person name="Lv Z."/>
            <person name="Lu X."/>
            <person name="Zhang F."/>
            <person name="Jiang W."/>
            <person name="Ma Y."/>
            <person name="Chen M."/>
            <person name="Hao X."/>
            <person name="Li L."/>
            <person name="Tang Y."/>
            <person name="Lv G."/>
            <person name="Zhou Y."/>
            <person name="Sun X."/>
            <person name="Brodelius P.E."/>
            <person name="Rose J.K.C."/>
            <person name="Tang K."/>
        </authorList>
    </citation>
    <scope>NUCLEOTIDE SEQUENCE [LARGE SCALE GENOMIC DNA]</scope>
    <source>
        <strain evidence="3">cv. Huhao1</strain>
        <tissue evidence="2">Leaf</tissue>
    </source>
</reference>
<dbReference type="OrthoDB" id="696485at2759"/>
<gene>
    <name evidence="2" type="ORF">CTI12_AA292700</name>
</gene>
<name>A0A2U1N924_ARTAN</name>